<proteinExistence type="predicted"/>
<name>A0A6P8AME0_PYRGI</name>
<dbReference type="GeneID" id="41967300"/>
<reference evidence="2" key="2">
    <citation type="submission" date="2019-10" db="EMBL/GenBank/DDBJ databases">
        <authorList>
            <consortium name="NCBI Genome Project"/>
        </authorList>
    </citation>
    <scope>NUCLEOTIDE SEQUENCE</scope>
    <source>
        <strain evidence="2">NI907</strain>
    </source>
</reference>
<reference evidence="2" key="1">
    <citation type="journal article" date="2019" name="Mol. Biol. Evol.">
        <title>Blast fungal genomes show frequent chromosomal changes, gene gains and losses, and effector gene turnover.</title>
        <authorList>
            <person name="Gomez Luciano L.B."/>
            <person name="Jason Tsai I."/>
            <person name="Chuma I."/>
            <person name="Tosa Y."/>
            <person name="Chen Y.H."/>
            <person name="Li J.Y."/>
            <person name="Li M.Y."/>
            <person name="Jade Lu M.Y."/>
            <person name="Nakayashiki H."/>
            <person name="Li W.H."/>
        </authorList>
    </citation>
    <scope>NUCLEOTIDE SEQUENCE</scope>
    <source>
        <strain evidence="2">NI907</strain>
    </source>
</reference>
<keyword evidence="1" id="KW-1185">Reference proteome</keyword>
<dbReference type="KEGG" id="pgri:PgNI_12448"/>
<organism evidence="1 2">
    <name type="scientific">Pyricularia grisea</name>
    <name type="common">Crabgrass-specific blast fungus</name>
    <name type="synonym">Magnaporthe grisea</name>
    <dbReference type="NCBI Taxonomy" id="148305"/>
    <lineage>
        <taxon>Eukaryota</taxon>
        <taxon>Fungi</taxon>
        <taxon>Dikarya</taxon>
        <taxon>Ascomycota</taxon>
        <taxon>Pezizomycotina</taxon>
        <taxon>Sordariomycetes</taxon>
        <taxon>Sordariomycetidae</taxon>
        <taxon>Magnaporthales</taxon>
        <taxon>Pyriculariaceae</taxon>
        <taxon>Pyricularia</taxon>
    </lineage>
</organism>
<evidence type="ECO:0000313" key="1">
    <source>
        <dbReference type="Proteomes" id="UP000515153"/>
    </source>
</evidence>
<accession>A0A6P8AME0</accession>
<protein>
    <submittedName>
        <fullName evidence="2">Uncharacterized protein</fullName>
    </submittedName>
</protein>
<gene>
    <name evidence="2" type="ORF">PgNI_12448</name>
</gene>
<dbReference type="Proteomes" id="UP000515153">
    <property type="component" value="Unplaced"/>
</dbReference>
<evidence type="ECO:0000313" key="2">
    <source>
        <dbReference type="RefSeq" id="XP_030976077.1"/>
    </source>
</evidence>
<sequence length="164" mass="18662">MLHWSDWVRRSDQLMDMRRDTHHSGVTIPPDLVLSTLVPSQIISINNHQKSPVPVPRFPQIVFKTLNYLRVHHLVMQNVAVIRLDRLMITHQQRALRAGADEVPSDLLVLLRHDLEVLKGRHFPGQGRVLALSEELRLGLGLLSVGTERAFVVLKPRDDALDMG</sequence>
<reference evidence="2" key="3">
    <citation type="submission" date="2025-08" db="UniProtKB">
        <authorList>
            <consortium name="RefSeq"/>
        </authorList>
    </citation>
    <scope>IDENTIFICATION</scope>
    <source>
        <strain evidence="2">NI907</strain>
    </source>
</reference>
<dbReference type="RefSeq" id="XP_030976077.1">
    <property type="nucleotide sequence ID" value="XM_031132397.1"/>
</dbReference>
<dbReference type="AlphaFoldDB" id="A0A6P8AME0"/>